<sequence length="447" mass="47317">MHEPPARAPRSRAFSWLPDALAPVMPTKWHLVRSLLLVFVCFFSSGVAVSFFDMAGRPAGLQIGAVTPQLITLPAFLLAFIVPWLVFLRDIAPVTLCLTTSALPVLLPYDALTPLVVLPAVYAFRSARWIVMCTAATAVAIAAATIREVSMLPEYRIFISPNPDTGELAVLPVAGYVILGLTYLAVAVGVGFWRRAAIARRQVTTLTEQHATRTAVLEDRITRQYEREDIAREVHDTIGHSLSQIALQASALEVDPNATPEAREAAIRIRAAARQAGTELRGVLNVLRTGAEGITAVSFDDLGALLAEAQQHGAMITSTVFVSEGHTAAAGLTRACYRIVQESLTNALKHAPGLPVTISLSASPATGIVITVRNPVQQPTAGQDSAVSRIQAADAHAVGALTVTDGPGHGVAGMGERATVLGGTLTAGEGDGTWIVTARLPWRTADS</sequence>
<feature type="domain" description="Histidine kinase/HSP90-like ATPase" evidence="10">
    <location>
        <begin position="334"/>
        <end position="442"/>
    </location>
</feature>
<feature type="transmembrane region" description="Helical" evidence="9">
    <location>
        <begin position="129"/>
        <end position="149"/>
    </location>
</feature>
<dbReference type="PANTHER" id="PTHR24421:SF10">
    <property type="entry name" value="NITRATE_NITRITE SENSOR PROTEIN NARQ"/>
    <property type="match status" value="1"/>
</dbReference>
<feature type="transmembrane region" description="Helical" evidence="9">
    <location>
        <begin position="169"/>
        <end position="193"/>
    </location>
</feature>
<evidence type="ECO:0000256" key="6">
    <source>
        <dbReference type="ARBA" id="ARBA00022777"/>
    </source>
</evidence>
<dbReference type="RefSeq" id="WP_192862050.1">
    <property type="nucleotide sequence ID" value="NZ_JADAQT010000065.1"/>
</dbReference>
<keyword evidence="9" id="KW-0472">Membrane</keyword>
<feature type="domain" description="Signal transduction histidine kinase subgroup 3 dimerisation and phosphoacceptor" evidence="11">
    <location>
        <begin position="226"/>
        <end position="291"/>
    </location>
</feature>
<keyword evidence="7" id="KW-0067">ATP-binding</keyword>
<feature type="transmembrane region" description="Helical" evidence="9">
    <location>
        <begin position="64"/>
        <end position="86"/>
    </location>
</feature>
<evidence type="ECO:0000256" key="3">
    <source>
        <dbReference type="ARBA" id="ARBA00022553"/>
    </source>
</evidence>
<accession>A0ABR9MVR4</accession>
<keyword evidence="3" id="KW-0597">Phosphoprotein</keyword>
<evidence type="ECO:0000256" key="2">
    <source>
        <dbReference type="ARBA" id="ARBA00012438"/>
    </source>
</evidence>
<evidence type="ECO:0000256" key="5">
    <source>
        <dbReference type="ARBA" id="ARBA00022741"/>
    </source>
</evidence>
<keyword evidence="6" id="KW-0418">Kinase</keyword>
<gene>
    <name evidence="12" type="ORF">IHE71_07130</name>
</gene>
<dbReference type="InterPro" id="IPR003594">
    <property type="entry name" value="HATPase_dom"/>
</dbReference>
<comment type="caution">
    <text evidence="12">The sequence shown here is derived from an EMBL/GenBank/DDBJ whole genome shotgun (WGS) entry which is preliminary data.</text>
</comment>
<feature type="transmembrane region" description="Helical" evidence="9">
    <location>
        <begin position="106"/>
        <end position="124"/>
    </location>
</feature>
<organism evidence="12 13">
    <name type="scientific">Myceligenerans pegani</name>
    <dbReference type="NCBI Taxonomy" id="2776917"/>
    <lineage>
        <taxon>Bacteria</taxon>
        <taxon>Bacillati</taxon>
        <taxon>Actinomycetota</taxon>
        <taxon>Actinomycetes</taxon>
        <taxon>Micrococcales</taxon>
        <taxon>Promicromonosporaceae</taxon>
        <taxon>Myceligenerans</taxon>
    </lineage>
</organism>
<dbReference type="CDD" id="cd16917">
    <property type="entry name" value="HATPase_UhpB-NarQ-NarX-like"/>
    <property type="match status" value="1"/>
</dbReference>
<reference evidence="12 13" key="1">
    <citation type="submission" date="2020-10" db="EMBL/GenBank/DDBJ databases">
        <title>Myceligenerans pegani sp. nov., an endophytic actinomycete isolated from Peganum harmala L. in Xinjiang, China.</title>
        <authorList>
            <person name="Xin L."/>
        </authorList>
    </citation>
    <scope>NUCLEOTIDE SEQUENCE [LARGE SCALE GENOMIC DNA]</scope>
    <source>
        <strain evidence="12 13">TRM65318</strain>
    </source>
</reference>
<dbReference type="Pfam" id="PF02518">
    <property type="entry name" value="HATPase_c"/>
    <property type="match status" value="1"/>
</dbReference>
<evidence type="ECO:0000313" key="12">
    <source>
        <dbReference type="EMBL" id="MBE1875477.1"/>
    </source>
</evidence>
<dbReference type="Pfam" id="PF07730">
    <property type="entry name" value="HisKA_3"/>
    <property type="match status" value="1"/>
</dbReference>
<evidence type="ECO:0000256" key="9">
    <source>
        <dbReference type="SAM" id="Phobius"/>
    </source>
</evidence>
<evidence type="ECO:0000259" key="10">
    <source>
        <dbReference type="Pfam" id="PF02518"/>
    </source>
</evidence>
<dbReference type="InterPro" id="IPR011712">
    <property type="entry name" value="Sig_transdc_His_kin_sub3_dim/P"/>
</dbReference>
<keyword evidence="4" id="KW-0808">Transferase</keyword>
<evidence type="ECO:0000259" key="11">
    <source>
        <dbReference type="Pfam" id="PF07730"/>
    </source>
</evidence>
<evidence type="ECO:0000256" key="4">
    <source>
        <dbReference type="ARBA" id="ARBA00022679"/>
    </source>
</evidence>
<evidence type="ECO:0000256" key="8">
    <source>
        <dbReference type="ARBA" id="ARBA00023012"/>
    </source>
</evidence>
<dbReference type="Proteomes" id="UP000625527">
    <property type="component" value="Unassembled WGS sequence"/>
</dbReference>
<evidence type="ECO:0000256" key="7">
    <source>
        <dbReference type="ARBA" id="ARBA00022840"/>
    </source>
</evidence>
<dbReference type="Gene3D" id="1.20.5.1930">
    <property type="match status" value="1"/>
</dbReference>
<comment type="catalytic activity">
    <reaction evidence="1">
        <text>ATP + protein L-histidine = ADP + protein N-phospho-L-histidine.</text>
        <dbReference type="EC" id="2.7.13.3"/>
    </reaction>
</comment>
<dbReference type="InterPro" id="IPR050482">
    <property type="entry name" value="Sensor_HK_TwoCompSys"/>
</dbReference>
<evidence type="ECO:0000256" key="1">
    <source>
        <dbReference type="ARBA" id="ARBA00000085"/>
    </source>
</evidence>
<dbReference type="SUPFAM" id="SSF55874">
    <property type="entry name" value="ATPase domain of HSP90 chaperone/DNA topoisomerase II/histidine kinase"/>
    <property type="match status" value="1"/>
</dbReference>
<protein>
    <recommendedName>
        <fullName evidence="2">histidine kinase</fullName>
        <ecNumber evidence="2">2.7.13.3</ecNumber>
    </recommendedName>
</protein>
<keyword evidence="5" id="KW-0547">Nucleotide-binding</keyword>
<keyword evidence="9" id="KW-0812">Transmembrane</keyword>
<keyword evidence="8" id="KW-0902">Two-component regulatory system</keyword>
<keyword evidence="9" id="KW-1133">Transmembrane helix</keyword>
<keyword evidence="13" id="KW-1185">Reference proteome</keyword>
<dbReference type="Gene3D" id="3.30.565.10">
    <property type="entry name" value="Histidine kinase-like ATPase, C-terminal domain"/>
    <property type="match status" value="1"/>
</dbReference>
<feature type="transmembrane region" description="Helical" evidence="9">
    <location>
        <begin position="31"/>
        <end position="52"/>
    </location>
</feature>
<proteinExistence type="predicted"/>
<dbReference type="EMBL" id="JADAQT010000065">
    <property type="protein sequence ID" value="MBE1875477.1"/>
    <property type="molecule type" value="Genomic_DNA"/>
</dbReference>
<dbReference type="InterPro" id="IPR036890">
    <property type="entry name" value="HATPase_C_sf"/>
</dbReference>
<evidence type="ECO:0000313" key="13">
    <source>
        <dbReference type="Proteomes" id="UP000625527"/>
    </source>
</evidence>
<name>A0ABR9MVR4_9MICO</name>
<dbReference type="EC" id="2.7.13.3" evidence="2"/>
<dbReference type="PANTHER" id="PTHR24421">
    <property type="entry name" value="NITRATE/NITRITE SENSOR PROTEIN NARX-RELATED"/>
    <property type="match status" value="1"/>
</dbReference>